<protein>
    <recommendedName>
        <fullName evidence="4">Transmembrane protein</fullName>
    </recommendedName>
</protein>
<dbReference type="AlphaFoldDB" id="A0A846TW71"/>
<accession>A0A846TW71</accession>
<dbReference type="Proteomes" id="UP000584587">
    <property type="component" value="Unassembled WGS sequence"/>
</dbReference>
<dbReference type="RefSeq" id="WP_168104884.1">
    <property type="nucleotide sequence ID" value="NZ_CP051215.1"/>
</dbReference>
<feature type="transmembrane region" description="Helical" evidence="1">
    <location>
        <begin position="25"/>
        <end position="47"/>
    </location>
</feature>
<name>A0A846TW71_9MOLU</name>
<evidence type="ECO:0000313" key="3">
    <source>
        <dbReference type="Proteomes" id="UP000584587"/>
    </source>
</evidence>
<feature type="transmembrane region" description="Helical" evidence="1">
    <location>
        <begin position="59"/>
        <end position="79"/>
    </location>
</feature>
<keyword evidence="1" id="KW-0812">Transmembrane</keyword>
<reference evidence="2 3" key="1">
    <citation type="submission" date="2020-04" db="EMBL/GenBank/DDBJ databases">
        <title>Complete genome sequence of Spiroplasma platyhelix ATCC 51748, an insect isolate.</title>
        <authorList>
            <person name="Green E.A."/>
            <person name="Klassen J.L."/>
        </authorList>
    </citation>
    <scope>NUCLEOTIDE SEQUENCE [LARGE SCALE GENOMIC DNA]</scope>
    <source>
        <strain evidence="2 3">PALS-1</strain>
    </source>
</reference>
<dbReference type="EMBL" id="JAAVVK010000001">
    <property type="protein sequence ID" value="NKE38412.1"/>
    <property type="molecule type" value="Genomic_DNA"/>
</dbReference>
<evidence type="ECO:0008006" key="4">
    <source>
        <dbReference type="Google" id="ProtNLM"/>
    </source>
</evidence>
<proteinExistence type="predicted"/>
<organism evidence="2 3">
    <name type="scientific">Spiroplasma platyhelix PALS-1</name>
    <dbReference type="NCBI Taxonomy" id="1276218"/>
    <lineage>
        <taxon>Bacteria</taxon>
        <taxon>Bacillati</taxon>
        <taxon>Mycoplasmatota</taxon>
        <taxon>Mollicutes</taxon>
        <taxon>Entomoplasmatales</taxon>
        <taxon>Spiroplasmataceae</taxon>
        <taxon>Spiroplasma</taxon>
    </lineage>
</organism>
<gene>
    <name evidence="2" type="ORF">HER12_01390</name>
</gene>
<evidence type="ECO:0000256" key="1">
    <source>
        <dbReference type="SAM" id="Phobius"/>
    </source>
</evidence>
<sequence length="151" mass="17564">MNENNVELVTENSNFESQPLKRTNFFVSFCYLIGQVLVPGLLLFFLTSKDFNFTFKLPLWLMVVLSLALLLFALSTTFVTYKLKLHQLDQFTYIIPFACFIIGLYLTSYWLDYHYFLIRFIIAFACAVVGIFLASMVLLIVVRGKKKIKKD</sequence>
<feature type="transmembrane region" description="Helical" evidence="1">
    <location>
        <begin position="117"/>
        <end position="142"/>
    </location>
</feature>
<keyword evidence="3" id="KW-1185">Reference proteome</keyword>
<dbReference type="NCBIfam" id="NF046003">
    <property type="entry name" value="DxFTY_mem_plasm"/>
    <property type="match status" value="1"/>
</dbReference>
<keyword evidence="1" id="KW-1133">Transmembrane helix</keyword>
<comment type="caution">
    <text evidence="2">The sequence shown here is derived from an EMBL/GenBank/DDBJ whole genome shotgun (WGS) entry which is preliminary data.</text>
</comment>
<evidence type="ECO:0000313" key="2">
    <source>
        <dbReference type="EMBL" id="NKE38412.1"/>
    </source>
</evidence>
<feature type="transmembrane region" description="Helical" evidence="1">
    <location>
        <begin position="91"/>
        <end position="111"/>
    </location>
</feature>
<keyword evidence="1" id="KW-0472">Membrane</keyword>